<feature type="transmembrane region" description="Helical" evidence="1">
    <location>
        <begin position="157"/>
        <end position="175"/>
    </location>
</feature>
<organism evidence="3 4">
    <name type="scientific">bacterium (Candidatus Gribaldobacteria) CG_4_9_14_3_um_filter_36_15</name>
    <dbReference type="NCBI Taxonomy" id="2014269"/>
    <lineage>
        <taxon>Bacteria</taxon>
        <taxon>Candidatus Gribaldobacteria</taxon>
    </lineage>
</organism>
<feature type="transmembrane region" description="Helical" evidence="1">
    <location>
        <begin position="45"/>
        <end position="65"/>
    </location>
</feature>
<dbReference type="GO" id="GO:0030288">
    <property type="term" value="C:outer membrane-bounded periplasmic space"/>
    <property type="evidence" value="ECO:0007669"/>
    <property type="project" value="InterPro"/>
</dbReference>
<dbReference type="Proteomes" id="UP000229156">
    <property type="component" value="Unassembled WGS sequence"/>
</dbReference>
<reference evidence="4" key="1">
    <citation type="submission" date="2017-09" db="EMBL/GenBank/DDBJ databases">
        <title>Depth-based differentiation of microbial function through sediment-hosted aquifers and enrichment of novel symbionts in the deep terrestrial subsurface.</title>
        <authorList>
            <person name="Probst A.J."/>
            <person name="Ladd B."/>
            <person name="Jarett J.K."/>
            <person name="Geller-Mcgrath D.E."/>
            <person name="Sieber C.M.K."/>
            <person name="Emerson J.B."/>
            <person name="Anantharaman K."/>
            <person name="Thomas B.C."/>
            <person name="Malmstrom R."/>
            <person name="Stieglmeier M."/>
            <person name="Klingl A."/>
            <person name="Woyke T."/>
            <person name="Ryan C.M."/>
            <person name="Banfield J.F."/>
        </authorList>
    </citation>
    <scope>NUCLEOTIDE SEQUENCE [LARGE SCALE GENOMIC DNA]</scope>
</reference>
<dbReference type="PANTHER" id="PTHR14969:SF13">
    <property type="entry name" value="AT30094P"/>
    <property type="match status" value="1"/>
</dbReference>
<protein>
    <recommendedName>
        <fullName evidence="2">Phosphatidic acid phosphatase type 2/haloperoxidase domain-containing protein</fullName>
    </recommendedName>
</protein>
<dbReference type="GO" id="GO:0003993">
    <property type="term" value="F:acid phosphatase activity"/>
    <property type="evidence" value="ECO:0007669"/>
    <property type="project" value="InterPro"/>
</dbReference>
<dbReference type="PANTHER" id="PTHR14969">
    <property type="entry name" value="SPHINGOSINE-1-PHOSPHATE PHOSPHOHYDROLASE"/>
    <property type="match status" value="1"/>
</dbReference>
<feature type="non-terminal residue" evidence="3">
    <location>
        <position position="1"/>
    </location>
</feature>
<dbReference type="Pfam" id="PF01569">
    <property type="entry name" value="PAP2"/>
    <property type="match status" value="1"/>
</dbReference>
<feature type="transmembrane region" description="Helical" evidence="1">
    <location>
        <begin position="107"/>
        <end position="126"/>
    </location>
</feature>
<name>A0A2M7ZVB2_9BACT</name>
<dbReference type="EMBL" id="PFUT01000021">
    <property type="protein sequence ID" value="PJB09246.1"/>
    <property type="molecule type" value="Genomic_DNA"/>
</dbReference>
<keyword evidence="1" id="KW-1133">Transmembrane helix</keyword>
<feature type="transmembrane region" description="Helical" evidence="1">
    <location>
        <begin position="133"/>
        <end position="151"/>
    </location>
</feature>
<dbReference type="SMART" id="SM00014">
    <property type="entry name" value="acidPPc"/>
    <property type="match status" value="1"/>
</dbReference>
<accession>A0A2M7ZVB2</accession>
<feature type="transmembrane region" description="Helical" evidence="1">
    <location>
        <begin position="12"/>
        <end position="33"/>
    </location>
</feature>
<proteinExistence type="predicted"/>
<dbReference type="Gene3D" id="1.20.144.10">
    <property type="entry name" value="Phosphatidic acid phosphatase type 2/haloperoxidase"/>
    <property type="match status" value="1"/>
</dbReference>
<dbReference type="SUPFAM" id="SSF48317">
    <property type="entry name" value="Acid phosphatase/Vanadium-dependent haloperoxidase"/>
    <property type="match status" value="1"/>
</dbReference>
<evidence type="ECO:0000256" key="1">
    <source>
        <dbReference type="SAM" id="Phobius"/>
    </source>
</evidence>
<sequence length="177" mass="19898">NLALKNLYLDEVAIFCAEYLGYLLLGVLFVFLIKDFKKYQKIAGEALVSVILARLVIVEIIRWLWPQTRPFVINQVNPVRGLFSLYFHQAPLTSNGVNLLLYHTPSASFPSGHTAFFFALSTLIYFYNKKAGFLFLSASFLIGISRIFCGLHWPADILAGALVGIFSALLVKKIFSK</sequence>
<gene>
    <name evidence="3" type="ORF">CO121_00955</name>
</gene>
<keyword evidence="1" id="KW-0472">Membrane</keyword>
<dbReference type="AlphaFoldDB" id="A0A2M7ZVB2"/>
<dbReference type="InterPro" id="IPR000326">
    <property type="entry name" value="PAP2/HPO"/>
</dbReference>
<evidence type="ECO:0000259" key="2">
    <source>
        <dbReference type="SMART" id="SM00014"/>
    </source>
</evidence>
<evidence type="ECO:0000313" key="4">
    <source>
        <dbReference type="Proteomes" id="UP000229156"/>
    </source>
</evidence>
<dbReference type="InterPro" id="IPR036938">
    <property type="entry name" value="PAP2/HPO_sf"/>
</dbReference>
<comment type="caution">
    <text evidence="3">The sequence shown here is derived from an EMBL/GenBank/DDBJ whole genome shotgun (WGS) entry which is preliminary data.</text>
</comment>
<evidence type="ECO:0000313" key="3">
    <source>
        <dbReference type="EMBL" id="PJB09246.1"/>
    </source>
</evidence>
<keyword evidence="1" id="KW-0812">Transmembrane</keyword>
<feature type="domain" description="Phosphatidic acid phosphatase type 2/haloperoxidase" evidence="2">
    <location>
        <begin position="42"/>
        <end position="172"/>
    </location>
</feature>
<dbReference type="PRINTS" id="PR00483">
    <property type="entry name" value="BACPHPHTASE"/>
</dbReference>
<dbReference type="InterPro" id="IPR001011">
    <property type="entry name" value="Acid_Pase_classA_bac"/>
</dbReference>